<dbReference type="KEGG" id="ohi:H8790_01520"/>
<dbReference type="AlphaFoldDB" id="A0A7G9B5D0"/>
<feature type="region of interest" description="Disordered" evidence="1">
    <location>
        <begin position="218"/>
        <end position="239"/>
    </location>
</feature>
<dbReference type="EMBL" id="CP060490">
    <property type="protein sequence ID" value="QNL44761.1"/>
    <property type="molecule type" value="Genomic_DNA"/>
</dbReference>
<feature type="compositionally biased region" description="Basic and acidic residues" evidence="1">
    <location>
        <begin position="35"/>
        <end position="47"/>
    </location>
</feature>
<gene>
    <name evidence="2" type="ORF">H8790_01520</name>
</gene>
<feature type="compositionally biased region" description="Polar residues" evidence="1">
    <location>
        <begin position="219"/>
        <end position="239"/>
    </location>
</feature>
<name>A0A7G9B5D0_9FIRM</name>
<evidence type="ECO:0000256" key="1">
    <source>
        <dbReference type="SAM" id="MobiDB-lite"/>
    </source>
</evidence>
<feature type="region of interest" description="Disordered" evidence="1">
    <location>
        <begin position="31"/>
        <end position="56"/>
    </location>
</feature>
<reference evidence="2 3" key="1">
    <citation type="submission" date="2020-08" db="EMBL/GenBank/DDBJ databases">
        <authorList>
            <person name="Liu C."/>
            <person name="Sun Q."/>
        </authorList>
    </citation>
    <scope>NUCLEOTIDE SEQUENCE [LARGE SCALE GENOMIC DNA]</scope>
    <source>
        <strain evidence="2 3">NSJ-62</strain>
    </source>
</reference>
<proteinExistence type="predicted"/>
<dbReference type="Proteomes" id="UP000515960">
    <property type="component" value="Chromosome"/>
</dbReference>
<evidence type="ECO:0000313" key="3">
    <source>
        <dbReference type="Proteomes" id="UP000515960"/>
    </source>
</evidence>
<sequence>MLTIGGHGKRVLLTLIALALFLSVLSGCGTNGQTEPREDGSAPKEDGEPAEQGEPLPDALPLEFVFASGAGAWGTELTLNRDGSFAGQYSDSEMGESGEGYSKGSVYVCAFSGRFEEIKQVDDTTYSMKLGEIKVTDEPGKEWIEEEIRYVASDPFGIAGGETFFLYTPETPLEGLSEEFLSWWPDNYRRETDALQTLACYGLRNQETEQGFFAVESGKGSTLESTGERTATGTTSAAF</sequence>
<dbReference type="RefSeq" id="WP_187333345.1">
    <property type="nucleotide sequence ID" value="NZ_CP060490.1"/>
</dbReference>
<protein>
    <submittedName>
        <fullName evidence="2">Uncharacterized protein</fullName>
    </submittedName>
</protein>
<keyword evidence="3" id="KW-1185">Reference proteome</keyword>
<organism evidence="2 3">
    <name type="scientific">Oscillibacter hominis</name>
    <dbReference type="NCBI Taxonomy" id="2763056"/>
    <lineage>
        <taxon>Bacteria</taxon>
        <taxon>Bacillati</taxon>
        <taxon>Bacillota</taxon>
        <taxon>Clostridia</taxon>
        <taxon>Eubacteriales</taxon>
        <taxon>Oscillospiraceae</taxon>
        <taxon>Oscillibacter</taxon>
    </lineage>
</organism>
<accession>A0A7G9B5D0</accession>
<evidence type="ECO:0000313" key="2">
    <source>
        <dbReference type="EMBL" id="QNL44761.1"/>
    </source>
</evidence>